<dbReference type="GO" id="GO:0006633">
    <property type="term" value="P:fatty acid biosynthetic process"/>
    <property type="evidence" value="ECO:0007669"/>
    <property type="project" value="TreeGrafter"/>
</dbReference>
<dbReference type="SUPFAM" id="SSF53901">
    <property type="entry name" value="Thiolase-like"/>
    <property type="match status" value="1"/>
</dbReference>
<keyword evidence="1" id="KW-0808">Transferase</keyword>
<organism evidence="3 5">
    <name type="scientific">Streptomyces nodosus</name>
    <dbReference type="NCBI Taxonomy" id="40318"/>
    <lineage>
        <taxon>Bacteria</taxon>
        <taxon>Bacillati</taxon>
        <taxon>Actinomycetota</taxon>
        <taxon>Actinomycetes</taxon>
        <taxon>Kitasatosporales</taxon>
        <taxon>Streptomycetaceae</taxon>
        <taxon>Streptomyces</taxon>
    </lineage>
</organism>
<accession>A0A0B5DSL8</accession>
<dbReference type="AlphaFoldDB" id="A0A0B5DSL8"/>
<dbReference type="GO" id="GO:0004315">
    <property type="term" value="F:3-oxoacyl-[acyl-carrier-protein] synthase activity"/>
    <property type="evidence" value="ECO:0007669"/>
    <property type="project" value="TreeGrafter"/>
</dbReference>
<evidence type="ECO:0000313" key="3">
    <source>
        <dbReference type="EMBL" id="AJE43586.1"/>
    </source>
</evidence>
<evidence type="ECO:0000313" key="5">
    <source>
        <dbReference type="Proteomes" id="UP000031526"/>
    </source>
</evidence>
<reference evidence="3 5" key="2">
    <citation type="journal article" date="2016" name="Appl. Microbiol. Biotechnol.">
        <title>Exploiting the genome sequence of Streptomyces nodosus for enhanced antibiotic production.</title>
        <authorList>
            <person name="Sweeney P."/>
            <person name="Murphy C.D."/>
            <person name="Caffrey P."/>
        </authorList>
    </citation>
    <scope>NUCLEOTIDE SEQUENCE [LARGE SCALE GENOMIC DNA]</scope>
    <source>
        <strain evidence="3 5">ATCC 14899</strain>
    </source>
</reference>
<gene>
    <name evidence="4" type="ORF">CP978_29135</name>
    <name evidence="3" type="ORF">SNOD_28860</name>
</gene>
<feature type="domain" description="Beta-ketoacyl synthase-like N-terminal" evidence="2">
    <location>
        <begin position="46"/>
        <end position="174"/>
    </location>
</feature>
<dbReference type="InterPro" id="IPR014030">
    <property type="entry name" value="Ketoacyl_synth_N"/>
</dbReference>
<dbReference type="PANTHER" id="PTHR11712:SF336">
    <property type="entry name" value="3-OXOACYL-[ACYL-CARRIER-PROTEIN] SYNTHASE, MITOCHONDRIAL"/>
    <property type="match status" value="1"/>
</dbReference>
<proteinExistence type="predicted"/>
<evidence type="ECO:0000313" key="4">
    <source>
        <dbReference type="EMBL" id="QEV42091.1"/>
    </source>
</evidence>
<dbReference type="Proteomes" id="UP000325763">
    <property type="component" value="Chromosome"/>
</dbReference>
<keyword evidence="5" id="KW-1185">Reference proteome</keyword>
<dbReference type="RefSeq" id="WP_043445744.1">
    <property type="nucleotide sequence ID" value="NZ_CP009313.1"/>
</dbReference>
<dbReference type="STRING" id="40318.SNOD_28860"/>
<evidence type="ECO:0000313" key="6">
    <source>
        <dbReference type="Proteomes" id="UP000325763"/>
    </source>
</evidence>
<dbReference type="PANTHER" id="PTHR11712">
    <property type="entry name" value="POLYKETIDE SYNTHASE-RELATED"/>
    <property type="match status" value="1"/>
</dbReference>
<dbReference type="EMBL" id="CP009313">
    <property type="protein sequence ID" value="AJE43586.1"/>
    <property type="molecule type" value="Genomic_DNA"/>
</dbReference>
<dbReference type="Proteomes" id="UP000031526">
    <property type="component" value="Chromosome"/>
</dbReference>
<sequence>MTEFPQIVVSGVGPALPGVAAVEDLVTGPAFPAEPVDPAARLGKKGLKYKDRATRLGLCAAFAALHDAGLRDADGPLVEGAGVGVVVASNYGNADTVCRVVATIAAETTRGTSPMDSPNASSNIIASEIAIRFKLSGPNLTVCNGDASGLDALHWAASMLRSGRAEQILVVGVEPDNEMVRKLVGADRIVDGAVAVVLERAETARERGARARARLGGFARTGGVEECVGRLGGLGAGTPGGWYPPETGVATELPAGLPAGVPRHGMPDGWGVLSGALGLVQCAAAAARFDAGEPGPFYALAGREDDGVAGLLLLAPGDTR</sequence>
<dbReference type="EMBL" id="CP023747">
    <property type="protein sequence ID" value="QEV42091.1"/>
    <property type="molecule type" value="Genomic_DNA"/>
</dbReference>
<dbReference type="HOGENOM" id="CLU_072327_0_0_11"/>
<evidence type="ECO:0000259" key="2">
    <source>
        <dbReference type="Pfam" id="PF00109"/>
    </source>
</evidence>
<evidence type="ECO:0000256" key="1">
    <source>
        <dbReference type="ARBA" id="ARBA00022679"/>
    </source>
</evidence>
<dbReference type="OrthoDB" id="3364148at2"/>
<dbReference type="InterPro" id="IPR016039">
    <property type="entry name" value="Thiolase-like"/>
</dbReference>
<name>A0A0B5DSL8_9ACTN</name>
<dbReference type="Pfam" id="PF00109">
    <property type="entry name" value="ketoacyl-synt"/>
    <property type="match status" value="1"/>
</dbReference>
<reference evidence="5" key="1">
    <citation type="submission" date="2014-09" db="EMBL/GenBank/DDBJ databases">
        <title>Sequence of the Streptomyces nodosus genome.</title>
        <authorList>
            <person name="Sweeney P."/>
            <person name="Stephens N."/>
            <person name="Murphy C."/>
            <person name="Caffrey P."/>
        </authorList>
    </citation>
    <scope>NUCLEOTIDE SEQUENCE [LARGE SCALE GENOMIC DNA]</scope>
    <source>
        <strain evidence="5">ATCC 14899</strain>
    </source>
</reference>
<dbReference type="Gene3D" id="3.40.47.10">
    <property type="match status" value="1"/>
</dbReference>
<dbReference type="KEGG" id="snq:CP978_29135"/>
<reference evidence="4 6" key="3">
    <citation type="submission" date="2017-09" db="EMBL/GenBank/DDBJ databases">
        <title>Streptomyces genome completion.</title>
        <authorList>
            <person name="Lee N."/>
            <person name="Cho B.-K."/>
        </authorList>
    </citation>
    <scope>NUCLEOTIDE SEQUENCE [LARGE SCALE GENOMIC DNA]</scope>
    <source>
        <strain evidence="4 6">ATCC 14899</strain>
    </source>
</reference>
<dbReference type="InterPro" id="IPR000794">
    <property type="entry name" value="Beta-ketoacyl_synthase"/>
</dbReference>
<protein>
    <submittedName>
        <fullName evidence="3">3-oxoacyl-ACP synthase</fullName>
    </submittedName>
</protein>